<evidence type="ECO:0000256" key="1">
    <source>
        <dbReference type="SAM" id="MobiDB-lite"/>
    </source>
</evidence>
<protein>
    <submittedName>
        <fullName evidence="2">Uncharacterized protein</fullName>
    </submittedName>
</protein>
<dbReference type="Proteomes" id="UP000324222">
    <property type="component" value="Unassembled WGS sequence"/>
</dbReference>
<keyword evidence="3" id="KW-1185">Reference proteome</keyword>
<proteinExistence type="predicted"/>
<comment type="caution">
    <text evidence="2">The sequence shown here is derived from an EMBL/GenBank/DDBJ whole genome shotgun (WGS) entry which is preliminary data.</text>
</comment>
<feature type="region of interest" description="Disordered" evidence="1">
    <location>
        <begin position="1"/>
        <end position="30"/>
    </location>
</feature>
<gene>
    <name evidence="2" type="ORF">E2C01_041407</name>
</gene>
<evidence type="ECO:0000313" key="3">
    <source>
        <dbReference type="Proteomes" id="UP000324222"/>
    </source>
</evidence>
<sequence>MPLKEGYQFREEGKTTLNPTPASDLDPSIKTGMLSEWVEKRSKNRVWDKAGEKSFLPSMAGGHNETKGSCQ</sequence>
<dbReference type="EMBL" id="VSRR010007853">
    <property type="protein sequence ID" value="MPC47654.1"/>
    <property type="molecule type" value="Genomic_DNA"/>
</dbReference>
<accession>A0A5B7FTH7</accession>
<evidence type="ECO:0000313" key="2">
    <source>
        <dbReference type="EMBL" id="MPC47654.1"/>
    </source>
</evidence>
<name>A0A5B7FTH7_PORTR</name>
<dbReference type="AlphaFoldDB" id="A0A5B7FTH7"/>
<feature type="region of interest" description="Disordered" evidence="1">
    <location>
        <begin position="49"/>
        <end position="71"/>
    </location>
</feature>
<organism evidence="2 3">
    <name type="scientific">Portunus trituberculatus</name>
    <name type="common">Swimming crab</name>
    <name type="synonym">Neptunus trituberculatus</name>
    <dbReference type="NCBI Taxonomy" id="210409"/>
    <lineage>
        <taxon>Eukaryota</taxon>
        <taxon>Metazoa</taxon>
        <taxon>Ecdysozoa</taxon>
        <taxon>Arthropoda</taxon>
        <taxon>Crustacea</taxon>
        <taxon>Multicrustacea</taxon>
        <taxon>Malacostraca</taxon>
        <taxon>Eumalacostraca</taxon>
        <taxon>Eucarida</taxon>
        <taxon>Decapoda</taxon>
        <taxon>Pleocyemata</taxon>
        <taxon>Brachyura</taxon>
        <taxon>Eubrachyura</taxon>
        <taxon>Portunoidea</taxon>
        <taxon>Portunidae</taxon>
        <taxon>Portuninae</taxon>
        <taxon>Portunus</taxon>
    </lineage>
</organism>
<reference evidence="2 3" key="1">
    <citation type="submission" date="2019-05" db="EMBL/GenBank/DDBJ databases">
        <title>Another draft genome of Portunus trituberculatus and its Hox gene families provides insights of decapod evolution.</title>
        <authorList>
            <person name="Jeong J.-H."/>
            <person name="Song I."/>
            <person name="Kim S."/>
            <person name="Choi T."/>
            <person name="Kim D."/>
            <person name="Ryu S."/>
            <person name="Kim W."/>
        </authorList>
    </citation>
    <scope>NUCLEOTIDE SEQUENCE [LARGE SCALE GENOMIC DNA]</scope>
    <source>
        <tissue evidence="2">Muscle</tissue>
    </source>
</reference>